<dbReference type="Proteomes" id="UP000265703">
    <property type="component" value="Unassembled WGS sequence"/>
</dbReference>
<feature type="compositionally biased region" description="Low complexity" evidence="1">
    <location>
        <begin position="336"/>
        <end position="352"/>
    </location>
</feature>
<accession>A0A397TSY3</accession>
<feature type="compositionally biased region" description="Polar residues" evidence="1">
    <location>
        <begin position="411"/>
        <end position="423"/>
    </location>
</feature>
<feature type="compositionally biased region" description="Low complexity" evidence="1">
    <location>
        <begin position="546"/>
        <end position="559"/>
    </location>
</feature>
<evidence type="ECO:0000256" key="1">
    <source>
        <dbReference type="SAM" id="MobiDB-lite"/>
    </source>
</evidence>
<reference evidence="2 3" key="1">
    <citation type="submission" date="2018-06" db="EMBL/GenBank/DDBJ databases">
        <title>Comparative genomics reveals the genomic features of Rhizophagus irregularis, R. cerebriforme, R. diaphanum and Gigaspora rosea, and their symbiotic lifestyle signature.</title>
        <authorList>
            <person name="Morin E."/>
            <person name="San Clemente H."/>
            <person name="Chen E.C.H."/>
            <person name="De La Providencia I."/>
            <person name="Hainaut M."/>
            <person name="Kuo A."/>
            <person name="Kohler A."/>
            <person name="Murat C."/>
            <person name="Tang N."/>
            <person name="Roy S."/>
            <person name="Loubradou J."/>
            <person name="Henrissat B."/>
            <person name="Grigoriev I.V."/>
            <person name="Corradi N."/>
            <person name="Roux C."/>
            <person name="Martin F.M."/>
        </authorList>
    </citation>
    <scope>NUCLEOTIDE SEQUENCE [LARGE SCALE GENOMIC DNA]</scope>
    <source>
        <strain evidence="2 3">DAOM 227022</strain>
    </source>
</reference>
<evidence type="ECO:0000313" key="3">
    <source>
        <dbReference type="Proteomes" id="UP000265703"/>
    </source>
</evidence>
<feature type="compositionally biased region" description="Low complexity" evidence="1">
    <location>
        <begin position="424"/>
        <end position="445"/>
    </location>
</feature>
<feature type="region of interest" description="Disordered" evidence="1">
    <location>
        <begin position="21"/>
        <end position="82"/>
    </location>
</feature>
<evidence type="ECO:0000313" key="2">
    <source>
        <dbReference type="EMBL" id="RIA97994.1"/>
    </source>
</evidence>
<feature type="compositionally biased region" description="Low complexity" evidence="1">
    <location>
        <begin position="456"/>
        <end position="465"/>
    </location>
</feature>
<feature type="compositionally biased region" description="Low complexity" evidence="1">
    <location>
        <begin position="231"/>
        <end position="246"/>
    </location>
</feature>
<comment type="caution">
    <text evidence="2">The sequence shown here is derived from an EMBL/GenBank/DDBJ whole genome shotgun (WGS) entry which is preliminary data.</text>
</comment>
<protein>
    <submittedName>
        <fullName evidence="2">Uncharacterized protein</fullName>
    </submittedName>
</protein>
<gene>
    <name evidence="2" type="ORF">C1645_195231</name>
</gene>
<feature type="region of interest" description="Disordered" evidence="1">
    <location>
        <begin position="217"/>
        <end position="246"/>
    </location>
</feature>
<dbReference type="AlphaFoldDB" id="A0A397TSY3"/>
<feature type="compositionally biased region" description="Low complexity" evidence="1">
    <location>
        <begin position="38"/>
        <end position="51"/>
    </location>
</feature>
<sequence length="578" mass="63376">MLNWAENGVVVPADVIHTRSRFNRRSGSKTPPGYDGTNNINLSRRSSINRNSLRDKKKKRGSMQGIKVGNKRTTPAPLMIPPVTPSVVLSQNSPTGMSPIPGTPPAARPKILFTKNRRNPFAYPGSSWGRNKQQVKRRSIGANSINILVDFNAASSSGSSENNNNNLNINTNNIINQENKDTFEKSAIENIFSDSKIIKGKSTIDEQLMVIESSKSKTILASPPPTPPPSSNNNNNNNYNNNRTNTSTMSKQEHLELQKVDVSPQKISEETLVSSDDGDESEYVDAASTFTSNPRSRTASPSPSTSTSSSPNVSPVIKPDGTIINPPAFPSPPPRQSIQISISPSINLSQSQTSPVSPPLSPTECDSDIPPRRKKNNNRQASFPIRSDVLQTSTGRGKQSEEKAIPIEKPTTPTRSKINNYLISTPPESPRSSSPTPSLPHLSKPFNKLLHTRSHSLPSAAPSSLNYVNEDNMEDNHHNSNTNGIKNNGIDIPINSRRGEKSETNFRRDSSPSPPNMSLNVSQMMFLQNNGLRRGSPLIPANIRNSRNNNFNGRQNIPNGRQNIPKPAMIMEEEEEEE</sequence>
<dbReference type="EMBL" id="QKYT01000022">
    <property type="protein sequence ID" value="RIA97994.1"/>
    <property type="molecule type" value="Genomic_DNA"/>
</dbReference>
<organism evidence="2 3">
    <name type="scientific">Glomus cerebriforme</name>
    <dbReference type="NCBI Taxonomy" id="658196"/>
    <lineage>
        <taxon>Eukaryota</taxon>
        <taxon>Fungi</taxon>
        <taxon>Fungi incertae sedis</taxon>
        <taxon>Mucoromycota</taxon>
        <taxon>Glomeromycotina</taxon>
        <taxon>Glomeromycetes</taxon>
        <taxon>Glomerales</taxon>
        <taxon>Glomeraceae</taxon>
        <taxon>Glomus</taxon>
    </lineage>
</organism>
<feature type="compositionally biased region" description="Low complexity" evidence="1">
    <location>
        <begin position="291"/>
        <end position="316"/>
    </location>
</feature>
<feature type="region of interest" description="Disordered" evidence="1">
    <location>
        <begin position="260"/>
        <end position="519"/>
    </location>
</feature>
<proteinExistence type="predicted"/>
<feature type="compositionally biased region" description="Basic and acidic residues" evidence="1">
    <location>
        <begin position="497"/>
        <end position="510"/>
    </location>
</feature>
<keyword evidence="3" id="KW-1185">Reference proteome</keyword>
<name>A0A397TSY3_9GLOM</name>
<feature type="region of interest" description="Disordered" evidence="1">
    <location>
        <begin position="546"/>
        <end position="578"/>
    </location>
</feature>
<dbReference type="STRING" id="658196.A0A397TSY3"/>
<dbReference type="OrthoDB" id="504170at2759"/>